<keyword evidence="2 3" id="KW-0802">TPR repeat</keyword>
<dbReference type="Pfam" id="PF13432">
    <property type="entry name" value="TPR_16"/>
    <property type="match status" value="1"/>
</dbReference>
<keyword evidence="1" id="KW-0677">Repeat</keyword>
<dbReference type="Gene3D" id="1.25.40.10">
    <property type="entry name" value="Tetratricopeptide repeat domain"/>
    <property type="match status" value="2"/>
</dbReference>
<evidence type="ECO:0000256" key="2">
    <source>
        <dbReference type="ARBA" id="ARBA00022803"/>
    </source>
</evidence>
<proteinExistence type="predicted"/>
<dbReference type="RefSeq" id="WP_163654329.1">
    <property type="nucleotide sequence ID" value="NZ_JAAGRN010000005.1"/>
</dbReference>
<gene>
    <name evidence="5" type="ORF">G3I67_08605</name>
</gene>
<comment type="caution">
    <text evidence="5">The sequence shown here is derived from an EMBL/GenBank/DDBJ whole genome shotgun (WGS) entry which is preliminary data.</text>
</comment>
<evidence type="ECO:0000313" key="5">
    <source>
        <dbReference type="EMBL" id="NDY83291.1"/>
    </source>
</evidence>
<name>A0A6B2QZ30_9BURK</name>
<reference evidence="5" key="1">
    <citation type="submission" date="2020-02" db="EMBL/GenBank/DDBJ databases">
        <authorList>
            <person name="Chen W.-M."/>
        </authorList>
    </citation>
    <scope>NUCLEOTIDE SEQUENCE</scope>
    <source>
        <strain evidence="5">NBD-18</strain>
    </source>
</reference>
<dbReference type="PROSITE" id="PS51257">
    <property type="entry name" value="PROKAR_LIPOPROTEIN"/>
    <property type="match status" value="1"/>
</dbReference>
<keyword evidence="4" id="KW-0732">Signal</keyword>
<dbReference type="InterPro" id="IPR019734">
    <property type="entry name" value="TPR_rpt"/>
</dbReference>
<feature type="signal peptide" evidence="4">
    <location>
        <begin position="1"/>
        <end position="26"/>
    </location>
</feature>
<dbReference type="SMART" id="SM00028">
    <property type="entry name" value="TPR"/>
    <property type="match status" value="5"/>
</dbReference>
<dbReference type="PROSITE" id="PS50005">
    <property type="entry name" value="TPR"/>
    <property type="match status" value="2"/>
</dbReference>
<accession>A0A6B2QZ30</accession>
<organism evidence="5">
    <name type="scientific">Sheuella amnicola</name>
    <dbReference type="NCBI Taxonomy" id="2707330"/>
    <lineage>
        <taxon>Bacteria</taxon>
        <taxon>Pseudomonadati</taxon>
        <taxon>Pseudomonadota</taxon>
        <taxon>Betaproteobacteria</taxon>
        <taxon>Burkholderiales</taxon>
        <taxon>Alcaligenaceae</taxon>
        <taxon>Sheuella</taxon>
    </lineage>
</organism>
<feature type="repeat" description="TPR" evidence="3">
    <location>
        <begin position="568"/>
        <end position="601"/>
    </location>
</feature>
<sequence length="615" mass="67353">MKSLSKSGLFLTFAASCSIAISSLWASASIAQTAPSIRPSGGVSQNAPLQVKPRTPESEEIYLRAGELPEVTMTSSVMFRILASEFSAQRGVFLPAGKTMLDLAREVGDVRLAKRSLEFYLAGGNLAGALDASRVWVRLAPDNAEAASTEMALAAAAGQTSGLATALRKQIDAAQDKKGAIANALSVLSRMPDRREALVILDQAINESTAKNMLAAHLALADVAQGAGDEKRAVAEAKAGLAVSPRSEDAAMRVFEYGLGVDADQAVRDARNFISAHPGARRVRLLLTGYLADKQQFDAALAELASMLKRFPEDFDLMYMQAQVLYRAKRLDQAQAMLEQFVSVQTQRMNANPAGATDAAAALAEAYSLLARIAQDQGRLDDAFKYLSQIEDPAARHPARIRQAFIRLKQNRFDDALAIIDSAGPETDEEYQANVLSAAQVLRDANRIDEAIRRLRVADNKQPDSVEIKYELAMLYERQNKIKDAERLLREIIALDPGHAHAHNALGYSLADRNQRLPEALKLIQRAHEILPKDPFIMDSLGWVKFRMGDRKAAIEYLTKAYAIRPEADIGAHLGEVYWVQGDREQALKYFKEASSKDPKNPTLIETLKRLGVKI</sequence>
<dbReference type="PANTHER" id="PTHR45586">
    <property type="entry name" value="TPR REPEAT-CONTAINING PROTEIN PA4667"/>
    <property type="match status" value="1"/>
</dbReference>
<dbReference type="InterPro" id="IPR051012">
    <property type="entry name" value="CellSynth/LPSAsmb/PSIAsmb"/>
</dbReference>
<dbReference type="AlphaFoldDB" id="A0A6B2QZ30"/>
<evidence type="ECO:0000256" key="3">
    <source>
        <dbReference type="PROSITE-ProRule" id="PRU00339"/>
    </source>
</evidence>
<evidence type="ECO:0000256" key="4">
    <source>
        <dbReference type="SAM" id="SignalP"/>
    </source>
</evidence>
<dbReference type="PANTHER" id="PTHR45586:SF1">
    <property type="entry name" value="LIPOPOLYSACCHARIDE ASSEMBLY PROTEIN B"/>
    <property type="match status" value="1"/>
</dbReference>
<dbReference type="Pfam" id="PF14559">
    <property type="entry name" value="TPR_19"/>
    <property type="match status" value="2"/>
</dbReference>
<dbReference type="InterPro" id="IPR011990">
    <property type="entry name" value="TPR-like_helical_dom_sf"/>
</dbReference>
<dbReference type="SUPFAM" id="SSF48452">
    <property type="entry name" value="TPR-like"/>
    <property type="match status" value="3"/>
</dbReference>
<dbReference type="EMBL" id="JAAGRN010000005">
    <property type="protein sequence ID" value="NDY83291.1"/>
    <property type="molecule type" value="Genomic_DNA"/>
</dbReference>
<evidence type="ECO:0000256" key="1">
    <source>
        <dbReference type="ARBA" id="ARBA00022737"/>
    </source>
</evidence>
<feature type="repeat" description="TPR" evidence="3">
    <location>
        <begin position="466"/>
        <end position="499"/>
    </location>
</feature>
<protein>
    <submittedName>
        <fullName evidence="5">Tetratricopeptide repeat protein</fullName>
    </submittedName>
</protein>
<feature type="chain" id="PRO_5025572459" evidence="4">
    <location>
        <begin position="27"/>
        <end position="615"/>
    </location>
</feature>